<gene>
    <name evidence="7" type="ORF">LITE_LOCUS46084</name>
</gene>
<keyword evidence="4" id="KW-0539">Nucleus</keyword>
<keyword evidence="2" id="KW-0346">Stress response</keyword>
<evidence type="ECO:0000313" key="8">
    <source>
        <dbReference type="Proteomes" id="UP001154282"/>
    </source>
</evidence>
<evidence type="ECO:0000259" key="6">
    <source>
        <dbReference type="SMART" id="SM00415"/>
    </source>
</evidence>
<dbReference type="SMART" id="SM00415">
    <property type="entry name" value="HSF"/>
    <property type="match status" value="1"/>
</dbReference>
<dbReference type="PANTHER" id="PTHR10015:SF332">
    <property type="entry name" value="HEAT STRESS TRANSCRIPTION FACTOR C-1"/>
    <property type="match status" value="1"/>
</dbReference>
<dbReference type="GO" id="GO:0034605">
    <property type="term" value="P:cellular response to heat"/>
    <property type="evidence" value="ECO:0007669"/>
    <property type="project" value="TreeGrafter"/>
</dbReference>
<dbReference type="Proteomes" id="UP001154282">
    <property type="component" value="Unassembled WGS sequence"/>
</dbReference>
<comment type="caution">
    <text evidence="7">The sequence shown here is derived from an EMBL/GenBank/DDBJ whole genome shotgun (WGS) entry which is preliminary data.</text>
</comment>
<dbReference type="AlphaFoldDB" id="A0AAV0R381"/>
<evidence type="ECO:0000256" key="4">
    <source>
        <dbReference type="ARBA" id="ARBA00023242"/>
    </source>
</evidence>
<dbReference type="Pfam" id="PF00447">
    <property type="entry name" value="HSF_DNA-bind"/>
    <property type="match status" value="1"/>
</dbReference>
<evidence type="ECO:0000256" key="2">
    <source>
        <dbReference type="ARBA" id="ARBA00023016"/>
    </source>
</evidence>
<evidence type="ECO:0000256" key="1">
    <source>
        <dbReference type="ARBA" id="ARBA00004123"/>
    </source>
</evidence>
<protein>
    <recommendedName>
        <fullName evidence="6">HSF-type DNA-binding domain-containing protein</fullName>
    </recommendedName>
</protein>
<comment type="subcellular location">
    <subcellularLocation>
        <location evidence="1">Nucleus</location>
    </subcellularLocation>
</comment>
<keyword evidence="8" id="KW-1185">Reference proteome</keyword>
<dbReference type="Gene3D" id="1.10.10.10">
    <property type="entry name" value="Winged helix-like DNA-binding domain superfamily/Winged helix DNA-binding domain"/>
    <property type="match status" value="1"/>
</dbReference>
<evidence type="ECO:0000256" key="5">
    <source>
        <dbReference type="RuleBase" id="RU004020"/>
    </source>
</evidence>
<evidence type="ECO:0000256" key="3">
    <source>
        <dbReference type="ARBA" id="ARBA00023125"/>
    </source>
</evidence>
<dbReference type="SUPFAM" id="SSF46785">
    <property type="entry name" value="Winged helix' DNA-binding domain"/>
    <property type="match status" value="1"/>
</dbReference>
<dbReference type="GO" id="GO:0005634">
    <property type="term" value="C:nucleus"/>
    <property type="evidence" value="ECO:0007669"/>
    <property type="project" value="UniProtKB-SubCell"/>
</dbReference>
<proteinExistence type="inferred from homology"/>
<dbReference type="InterPro" id="IPR000232">
    <property type="entry name" value="HSF_DNA-bd"/>
</dbReference>
<dbReference type="GO" id="GO:0006357">
    <property type="term" value="P:regulation of transcription by RNA polymerase II"/>
    <property type="evidence" value="ECO:0007669"/>
    <property type="project" value="TreeGrafter"/>
</dbReference>
<dbReference type="EMBL" id="CAMGYJ010000010">
    <property type="protein sequence ID" value="CAI0551671.1"/>
    <property type="molecule type" value="Genomic_DNA"/>
</dbReference>
<dbReference type="PRINTS" id="PR00056">
    <property type="entry name" value="HSFDOMAIN"/>
</dbReference>
<keyword evidence="3" id="KW-0238">DNA-binding</keyword>
<reference evidence="7" key="1">
    <citation type="submission" date="2022-08" db="EMBL/GenBank/DDBJ databases">
        <authorList>
            <person name="Gutierrez-Valencia J."/>
        </authorList>
    </citation>
    <scope>NUCLEOTIDE SEQUENCE</scope>
</reference>
<feature type="domain" description="HSF-type DNA-binding" evidence="6">
    <location>
        <begin position="13"/>
        <end position="79"/>
    </location>
</feature>
<evidence type="ECO:0000313" key="7">
    <source>
        <dbReference type="EMBL" id="CAI0551671.1"/>
    </source>
</evidence>
<dbReference type="PANTHER" id="PTHR10015">
    <property type="entry name" value="HEAT SHOCK TRANSCRIPTION FACTOR"/>
    <property type="match status" value="1"/>
</dbReference>
<dbReference type="GO" id="GO:0003700">
    <property type="term" value="F:DNA-binding transcription factor activity"/>
    <property type="evidence" value="ECO:0007669"/>
    <property type="project" value="InterPro"/>
</dbReference>
<organism evidence="7 8">
    <name type="scientific">Linum tenue</name>
    <dbReference type="NCBI Taxonomy" id="586396"/>
    <lineage>
        <taxon>Eukaryota</taxon>
        <taxon>Viridiplantae</taxon>
        <taxon>Streptophyta</taxon>
        <taxon>Embryophyta</taxon>
        <taxon>Tracheophyta</taxon>
        <taxon>Spermatophyta</taxon>
        <taxon>Magnoliopsida</taxon>
        <taxon>eudicotyledons</taxon>
        <taxon>Gunneridae</taxon>
        <taxon>Pentapetalae</taxon>
        <taxon>rosids</taxon>
        <taxon>fabids</taxon>
        <taxon>Malpighiales</taxon>
        <taxon>Linaceae</taxon>
        <taxon>Linum</taxon>
    </lineage>
</organism>
<dbReference type="InterPro" id="IPR036388">
    <property type="entry name" value="WH-like_DNA-bd_sf"/>
</dbReference>
<accession>A0AAV0R381</accession>
<dbReference type="GO" id="GO:0000978">
    <property type="term" value="F:RNA polymerase II cis-regulatory region sequence-specific DNA binding"/>
    <property type="evidence" value="ECO:0007669"/>
    <property type="project" value="TreeGrafter"/>
</dbReference>
<comment type="similarity">
    <text evidence="5">Belongs to the HSF family.</text>
</comment>
<dbReference type="InterPro" id="IPR036390">
    <property type="entry name" value="WH_DNA-bd_sf"/>
</dbReference>
<sequence length="81" mass="9144">MEGNNDGVGETSTIALFVMKTYQMVNDPSTDSLIPWGEANSSFLVVYPLNFSQQILHAYFKNNNSNFVCQLNTYVRESQTI</sequence>
<name>A0AAV0R381_9ROSI</name>